<protein>
    <submittedName>
        <fullName evidence="1">Uncharacterized protein</fullName>
    </submittedName>
</protein>
<dbReference type="Proteomes" id="UP001139971">
    <property type="component" value="Unassembled WGS sequence"/>
</dbReference>
<gene>
    <name evidence="1" type="ORF">OD750_008435</name>
</gene>
<proteinExistence type="predicted"/>
<accession>A0A9X3YJA1</accession>
<feature type="non-terminal residue" evidence="1">
    <location>
        <position position="455"/>
    </location>
</feature>
<sequence>METEWWNSLGKMLRRPQNERALSDRRFWPLREVQDIVALPAAVPESRLLAHPLVNEWNGEPICINQAAAVPARSAIAVLEMGKPVVHIFAGAKLQHRATIDLGERIPVRLSISSDVIVVEFEDGGLGILSTGPLFLRPCLLSADANNSLGLLDARELKMQTARIELKRPYGIQALNTIGPHPRLLFWKNDPLVFSIGDWTESGVRCKSLTLKNDARMTGSVEVTTSCLSSISARVYLADGRSGRILELALGDPEPRLVVVAGNGNLAEGSVPRFGPAVTSSFGRIDSLAEFRVGMADAEVLSGLAVPSPLAIDWLKLDKTLRLVSRSTLLTRLFNESPFLVALTRQPDRAISISLPRTKTGDKLLLSNLPESSRLVLPLLPFDGSTALHVRETLIEGAMCISAPGPSLVFYRQGKVGVHQLLACFTEYAHRLGVSEQQRAALNRVAKSAAASWPD</sequence>
<reference evidence="1" key="1">
    <citation type="submission" date="2023-02" db="EMBL/GenBank/DDBJ databases">
        <title>Tahibacter soli sp. nov. isolated from soil.</title>
        <authorList>
            <person name="Baek J.H."/>
            <person name="Lee J.K."/>
            <person name="Choi D.G."/>
            <person name="Jeon C.O."/>
        </authorList>
    </citation>
    <scope>NUCLEOTIDE SEQUENCE</scope>
    <source>
        <strain evidence="1">BL</strain>
    </source>
</reference>
<evidence type="ECO:0000313" key="2">
    <source>
        <dbReference type="Proteomes" id="UP001139971"/>
    </source>
</evidence>
<dbReference type="AlphaFoldDB" id="A0A9X3YJA1"/>
<keyword evidence="2" id="KW-1185">Reference proteome</keyword>
<dbReference type="RefSeq" id="WP_263541146.1">
    <property type="nucleotide sequence ID" value="NZ_JAOVZO020000011.1"/>
</dbReference>
<comment type="caution">
    <text evidence="1">The sequence shown here is derived from an EMBL/GenBank/DDBJ whole genome shotgun (WGS) entry which is preliminary data.</text>
</comment>
<name>A0A9X3YJA1_9GAMM</name>
<dbReference type="EMBL" id="JAOVZO020000011">
    <property type="protein sequence ID" value="MDC8012574.1"/>
    <property type="molecule type" value="Genomic_DNA"/>
</dbReference>
<organism evidence="1 2">
    <name type="scientific">Tahibacter soli</name>
    <dbReference type="NCBI Taxonomy" id="2983605"/>
    <lineage>
        <taxon>Bacteria</taxon>
        <taxon>Pseudomonadati</taxon>
        <taxon>Pseudomonadota</taxon>
        <taxon>Gammaproteobacteria</taxon>
        <taxon>Lysobacterales</taxon>
        <taxon>Rhodanobacteraceae</taxon>
        <taxon>Tahibacter</taxon>
    </lineage>
</organism>
<evidence type="ECO:0000313" key="1">
    <source>
        <dbReference type="EMBL" id="MDC8012574.1"/>
    </source>
</evidence>